<reference evidence="1 2" key="1">
    <citation type="journal article" date="2023" name="Mol. Ecol. Resour.">
        <title>Chromosome-level genome assembly of a triploid poplar Populus alba 'Berolinensis'.</title>
        <authorList>
            <person name="Chen S."/>
            <person name="Yu Y."/>
            <person name="Wang X."/>
            <person name="Wang S."/>
            <person name="Zhang T."/>
            <person name="Zhou Y."/>
            <person name="He R."/>
            <person name="Meng N."/>
            <person name="Wang Y."/>
            <person name="Liu W."/>
            <person name="Liu Z."/>
            <person name="Liu J."/>
            <person name="Guo Q."/>
            <person name="Huang H."/>
            <person name="Sederoff R.R."/>
            <person name="Wang G."/>
            <person name="Qu G."/>
            <person name="Chen S."/>
        </authorList>
    </citation>
    <scope>NUCLEOTIDE SEQUENCE [LARGE SCALE GENOMIC DNA]</scope>
    <source>
        <strain evidence="1">SC-2020</strain>
    </source>
</reference>
<evidence type="ECO:0000313" key="2">
    <source>
        <dbReference type="Proteomes" id="UP001164929"/>
    </source>
</evidence>
<accession>A0AAD6RXH8</accession>
<comment type="caution">
    <text evidence="1">The sequence shown here is derived from an EMBL/GenBank/DDBJ whole genome shotgun (WGS) entry which is preliminary data.</text>
</comment>
<evidence type="ECO:0000313" key="1">
    <source>
        <dbReference type="EMBL" id="KAJ7015417.1"/>
    </source>
</evidence>
<organism evidence="1 2">
    <name type="scientific">Populus alba x Populus x berolinensis</name>
    <dbReference type="NCBI Taxonomy" id="444605"/>
    <lineage>
        <taxon>Eukaryota</taxon>
        <taxon>Viridiplantae</taxon>
        <taxon>Streptophyta</taxon>
        <taxon>Embryophyta</taxon>
        <taxon>Tracheophyta</taxon>
        <taxon>Spermatophyta</taxon>
        <taxon>Magnoliopsida</taxon>
        <taxon>eudicotyledons</taxon>
        <taxon>Gunneridae</taxon>
        <taxon>Pentapetalae</taxon>
        <taxon>rosids</taxon>
        <taxon>fabids</taxon>
        <taxon>Malpighiales</taxon>
        <taxon>Salicaceae</taxon>
        <taxon>Saliceae</taxon>
        <taxon>Populus</taxon>
    </lineage>
</organism>
<keyword evidence="2" id="KW-1185">Reference proteome</keyword>
<dbReference type="AlphaFoldDB" id="A0AAD6RXH8"/>
<dbReference type="Proteomes" id="UP001164929">
    <property type="component" value="Chromosome 1"/>
</dbReference>
<sequence>MRITRITDPIRLTNDKYLLQLPQQEESSESKQGSIKKLNWPYLFHENHFPINNFPIFDTLRETTFQESDCQQNIMLLEPMKMLALDGSN</sequence>
<proteinExistence type="predicted"/>
<gene>
    <name evidence="1" type="ORF">NC653_004655</name>
</gene>
<protein>
    <submittedName>
        <fullName evidence="1">Uncharacterized protein</fullName>
    </submittedName>
</protein>
<name>A0AAD6RXH8_9ROSI</name>
<dbReference type="EMBL" id="JAQIZT010000001">
    <property type="protein sequence ID" value="KAJ7015417.1"/>
    <property type="molecule type" value="Genomic_DNA"/>
</dbReference>